<dbReference type="Gene3D" id="3.40.50.720">
    <property type="entry name" value="NAD(P)-binding Rossmann-like Domain"/>
    <property type="match status" value="1"/>
</dbReference>
<evidence type="ECO:0000313" key="2">
    <source>
        <dbReference type="EMBL" id="PIR87253.1"/>
    </source>
</evidence>
<accession>A0A2H0ULI9</accession>
<dbReference type="Pfam" id="PF01370">
    <property type="entry name" value="Epimerase"/>
    <property type="match status" value="1"/>
</dbReference>
<dbReference type="Proteomes" id="UP000229526">
    <property type="component" value="Unassembled WGS sequence"/>
</dbReference>
<feature type="domain" description="NAD-dependent epimerase/dehydratase" evidence="1">
    <location>
        <begin position="14"/>
        <end position="243"/>
    </location>
</feature>
<dbReference type="Gene3D" id="3.90.25.10">
    <property type="entry name" value="UDP-galactose 4-epimerase, domain 1"/>
    <property type="match status" value="1"/>
</dbReference>
<dbReference type="InterPro" id="IPR036291">
    <property type="entry name" value="NAD(P)-bd_dom_sf"/>
</dbReference>
<protein>
    <recommendedName>
        <fullName evidence="1">NAD-dependent epimerase/dehydratase domain-containing protein</fullName>
    </recommendedName>
</protein>
<sequence length="338" mass="37112">MKTDSKDLFKGKNVLVTGGTGTVGPILVKRLLELGANVSVVSIDSDERAKAVLGDISIFRWGDLRDYKTCLEIAKNKDYVFHLMAVKSNTQKGLSKVASAYVPFLLCNTNMMEAAFRCGVKRYMFVGSIGEYPAIPIRHEDDVWNGPPAANDRYMGIAKRAGEAQAETYLHEYGWDAVRIVRLSNVYGPYDDFDPKTSHVIPSLISRMINGENPIKVAGDGTAQRDFIYSEDVVSGMLLAMEKAPACFPINLGSGVGISIKDVAEAIADLVPEKPGIEWDPSRPTGDAVRILAVERAKEAIGFEASTSLREGIGKTIHWYLANRDLADRRGKELHEKS</sequence>
<dbReference type="AlphaFoldDB" id="A0A2H0ULI9"/>
<evidence type="ECO:0000259" key="1">
    <source>
        <dbReference type="Pfam" id="PF01370"/>
    </source>
</evidence>
<gene>
    <name evidence="2" type="ORF">COU11_01335</name>
</gene>
<organism evidence="2 3">
    <name type="scientific">Candidatus Harrisonbacteria bacterium CG10_big_fil_rev_8_21_14_0_10_49_15</name>
    <dbReference type="NCBI Taxonomy" id="1974587"/>
    <lineage>
        <taxon>Bacteria</taxon>
        <taxon>Candidatus Harrisoniibacteriota</taxon>
    </lineage>
</organism>
<dbReference type="EMBL" id="PFBD01000012">
    <property type="protein sequence ID" value="PIR87253.1"/>
    <property type="molecule type" value="Genomic_DNA"/>
</dbReference>
<evidence type="ECO:0000313" key="3">
    <source>
        <dbReference type="Proteomes" id="UP000229526"/>
    </source>
</evidence>
<dbReference type="PANTHER" id="PTHR43238:SF1">
    <property type="entry name" value="GDP-L-FUCOSE SYNTHASE"/>
    <property type="match status" value="1"/>
</dbReference>
<dbReference type="GO" id="GO:0050577">
    <property type="term" value="F:GDP-L-fucose synthase activity"/>
    <property type="evidence" value="ECO:0007669"/>
    <property type="project" value="TreeGrafter"/>
</dbReference>
<name>A0A2H0ULI9_9BACT</name>
<reference evidence="3" key="1">
    <citation type="submission" date="2017-09" db="EMBL/GenBank/DDBJ databases">
        <title>Depth-based differentiation of microbial function through sediment-hosted aquifers and enrichment of novel symbionts in the deep terrestrial subsurface.</title>
        <authorList>
            <person name="Probst A.J."/>
            <person name="Ladd B."/>
            <person name="Jarett J.K."/>
            <person name="Geller-Mcgrath D.E."/>
            <person name="Sieber C.M.K."/>
            <person name="Emerson J.B."/>
            <person name="Anantharaman K."/>
            <person name="Thomas B.C."/>
            <person name="Malmstrom R."/>
            <person name="Stieglmeier M."/>
            <person name="Klingl A."/>
            <person name="Woyke T."/>
            <person name="Ryan C.M."/>
            <person name="Banfield J.F."/>
        </authorList>
    </citation>
    <scope>NUCLEOTIDE SEQUENCE [LARGE SCALE GENOMIC DNA]</scope>
</reference>
<dbReference type="InterPro" id="IPR001509">
    <property type="entry name" value="Epimerase_deHydtase"/>
</dbReference>
<dbReference type="PANTHER" id="PTHR43238">
    <property type="entry name" value="GDP-L-FUCOSE SYNTHASE"/>
    <property type="match status" value="1"/>
</dbReference>
<comment type="caution">
    <text evidence="2">The sequence shown here is derived from an EMBL/GenBank/DDBJ whole genome shotgun (WGS) entry which is preliminary data.</text>
</comment>
<dbReference type="SUPFAM" id="SSF51735">
    <property type="entry name" value="NAD(P)-binding Rossmann-fold domains"/>
    <property type="match status" value="1"/>
</dbReference>
<proteinExistence type="predicted"/>